<evidence type="ECO:0000313" key="1">
    <source>
        <dbReference type="EMBL" id="MQL93808.1"/>
    </source>
</evidence>
<evidence type="ECO:0000313" key="2">
    <source>
        <dbReference type="Proteomes" id="UP000652761"/>
    </source>
</evidence>
<accession>A0A843VBY8</accession>
<proteinExistence type="predicted"/>
<dbReference type="PANTHER" id="PTHR35732">
    <property type="entry name" value="OS10G0545100 PROTEIN"/>
    <property type="match status" value="1"/>
</dbReference>
<dbReference type="OrthoDB" id="2018221at2759"/>
<dbReference type="EMBL" id="NMUH01001599">
    <property type="protein sequence ID" value="MQL93808.1"/>
    <property type="molecule type" value="Genomic_DNA"/>
</dbReference>
<dbReference type="AlphaFoldDB" id="A0A843VBY8"/>
<sequence length="214" mass="23529">MMPSTSSGSVLSAEVRILPPLVFRVARRELKNYKAAEPAAMDAISTSLATHGYCIRLKCSPCRKSCFARRSKLLAHPSPSLASSRSLAAAATLDKGRCQHRLRSAPGGSVATILCFYSKVPTEITEESKFVPLNADDPIYGPPALLLVGFEADETSKIYQLLKDLDGEFLKVNHFTEDMISLTVWDAMHLEQQKVLALKVRFSFSSCICTIVLY</sequence>
<dbReference type="Proteomes" id="UP000652761">
    <property type="component" value="Unassembled WGS sequence"/>
</dbReference>
<gene>
    <name evidence="1" type="ORF">Taro_026455</name>
</gene>
<protein>
    <submittedName>
        <fullName evidence="1">Uncharacterized protein</fullName>
    </submittedName>
</protein>
<comment type="caution">
    <text evidence="1">The sequence shown here is derived from an EMBL/GenBank/DDBJ whole genome shotgun (WGS) entry which is preliminary data.</text>
</comment>
<dbReference type="PANTHER" id="PTHR35732:SF1">
    <property type="entry name" value="OS10G0545100 PROTEIN"/>
    <property type="match status" value="1"/>
</dbReference>
<reference evidence="1" key="1">
    <citation type="submission" date="2017-07" db="EMBL/GenBank/DDBJ databases">
        <title>Taro Niue Genome Assembly and Annotation.</title>
        <authorList>
            <person name="Atibalentja N."/>
            <person name="Keating K."/>
            <person name="Fields C.J."/>
        </authorList>
    </citation>
    <scope>NUCLEOTIDE SEQUENCE</scope>
    <source>
        <strain evidence="1">Niue_2</strain>
        <tissue evidence="1">Leaf</tissue>
    </source>
</reference>
<name>A0A843VBY8_COLES</name>
<organism evidence="1 2">
    <name type="scientific">Colocasia esculenta</name>
    <name type="common">Wild taro</name>
    <name type="synonym">Arum esculentum</name>
    <dbReference type="NCBI Taxonomy" id="4460"/>
    <lineage>
        <taxon>Eukaryota</taxon>
        <taxon>Viridiplantae</taxon>
        <taxon>Streptophyta</taxon>
        <taxon>Embryophyta</taxon>
        <taxon>Tracheophyta</taxon>
        <taxon>Spermatophyta</taxon>
        <taxon>Magnoliopsida</taxon>
        <taxon>Liliopsida</taxon>
        <taxon>Araceae</taxon>
        <taxon>Aroideae</taxon>
        <taxon>Colocasieae</taxon>
        <taxon>Colocasia</taxon>
    </lineage>
</organism>
<keyword evidence="2" id="KW-1185">Reference proteome</keyword>